<dbReference type="Gene3D" id="3.40.1110.10">
    <property type="entry name" value="Calcium-transporting ATPase, cytoplasmic domain N"/>
    <property type="match status" value="1"/>
</dbReference>
<protein>
    <submittedName>
        <fullName evidence="1">Uncharacterized protein</fullName>
    </submittedName>
</protein>
<dbReference type="STRING" id="34475.A0A4Y9Y1C7"/>
<dbReference type="GO" id="GO:0000166">
    <property type="term" value="F:nucleotide binding"/>
    <property type="evidence" value="ECO:0007669"/>
    <property type="project" value="InterPro"/>
</dbReference>
<evidence type="ECO:0000313" key="1">
    <source>
        <dbReference type="EMBL" id="TFY54659.1"/>
    </source>
</evidence>
<dbReference type="EMBL" id="SEKV01000673">
    <property type="protein sequence ID" value="TFY54659.1"/>
    <property type="molecule type" value="Genomic_DNA"/>
</dbReference>
<proteinExistence type="predicted"/>
<dbReference type="Gene3D" id="1.20.1110.10">
    <property type="entry name" value="Calcium-transporting ATPase, transmembrane domain"/>
    <property type="match status" value="1"/>
</dbReference>
<organism evidence="1 2">
    <name type="scientific">Rhodofomes roseus</name>
    <dbReference type="NCBI Taxonomy" id="34475"/>
    <lineage>
        <taxon>Eukaryota</taxon>
        <taxon>Fungi</taxon>
        <taxon>Dikarya</taxon>
        <taxon>Basidiomycota</taxon>
        <taxon>Agaricomycotina</taxon>
        <taxon>Agaricomycetes</taxon>
        <taxon>Polyporales</taxon>
        <taxon>Rhodofomes</taxon>
    </lineage>
</organism>
<sequence length="130" mass="14544">MSPSIRPRCYRVCCVIRHARSVGARQLAKYKVTITRITIIEELASVAVLYSEKTGTSKSTITDGTIHAYRPFSEYIIILSGYALRSGTQSVIATCIVGTQWYVSRSCQYQLIDFPIVLESMNQDVDGVTR</sequence>
<name>A0A4Y9Y1C7_9APHY</name>
<gene>
    <name evidence="1" type="ORF">EVJ58_g8726</name>
</gene>
<dbReference type="InterPro" id="IPR023214">
    <property type="entry name" value="HAD_sf"/>
</dbReference>
<reference evidence="1 2" key="1">
    <citation type="submission" date="2019-01" db="EMBL/GenBank/DDBJ databases">
        <title>Genome sequencing of the rare red list fungi Fomitopsis rosea.</title>
        <authorList>
            <person name="Buettner E."/>
            <person name="Kellner H."/>
        </authorList>
    </citation>
    <scope>NUCLEOTIDE SEQUENCE [LARGE SCALE GENOMIC DNA]</scope>
    <source>
        <strain evidence="1 2">DSM 105464</strain>
    </source>
</reference>
<evidence type="ECO:0000313" key="2">
    <source>
        <dbReference type="Proteomes" id="UP000298390"/>
    </source>
</evidence>
<comment type="caution">
    <text evidence="1">The sequence shown here is derived from an EMBL/GenBank/DDBJ whole genome shotgun (WGS) entry which is preliminary data.</text>
</comment>
<dbReference type="InterPro" id="IPR023299">
    <property type="entry name" value="ATPase_P-typ_cyto_dom_N"/>
</dbReference>
<accession>A0A4Y9Y1C7</accession>
<dbReference type="AlphaFoldDB" id="A0A4Y9Y1C7"/>
<dbReference type="Gene3D" id="3.40.50.1000">
    <property type="entry name" value="HAD superfamily/HAD-like"/>
    <property type="match status" value="1"/>
</dbReference>
<dbReference type="Proteomes" id="UP000298390">
    <property type="component" value="Unassembled WGS sequence"/>
</dbReference>